<dbReference type="EMBL" id="CM000882">
    <property type="protein sequence ID" value="KQJ96514.1"/>
    <property type="molecule type" value="Genomic_DNA"/>
</dbReference>
<dbReference type="EnsemblPlants" id="KQJ96513">
    <property type="protein sequence ID" value="KQJ96513"/>
    <property type="gene ID" value="BRADI_3g23880v3"/>
</dbReference>
<feature type="compositionally biased region" description="Polar residues" evidence="1">
    <location>
        <begin position="187"/>
        <end position="197"/>
    </location>
</feature>
<dbReference type="GeneID" id="100828903"/>
<dbReference type="ExpressionAtlas" id="A0A0Q3Q4F1">
    <property type="expression patterns" value="baseline and differential"/>
</dbReference>
<dbReference type="Gramene" id="PNT67303">
    <property type="protein sequence ID" value="PNT67303"/>
    <property type="gene ID" value="BRADI_3g23880v3"/>
</dbReference>
<gene>
    <name evidence="3" type="primary">LOC100828903</name>
    <name evidence="2" type="ORF">BRADI_3g23880v3</name>
</gene>
<reference evidence="2 3" key="1">
    <citation type="journal article" date="2010" name="Nature">
        <title>Genome sequencing and analysis of the model grass Brachypodium distachyon.</title>
        <authorList>
            <consortium name="International Brachypodium Initiative"/>
        </authorList>
    </citation>
    <scope>NUCLEOTIDE SEQUENCE [LARGE SCALE GENOMIC DNA]</scope>
    <source>
        <strain evidence="2 3">Bd21</strain>
    </source>
</reference>
<dbReference type="Proteomes" id="UP000008810">
    <property type="component" value="Chromosome 3"/>
</dbReference>
<dbReference type="FunCoup" id="A0A0Q3Q4F1">
    <property type="interactions" value="589"/>
</dbReference>
<organism evidence="2">
    <name type="scientific">Brachypodium distachyon</name>
    <name type="common">Purple false brome</name>
    <name type="synonym">Trachynia distachya</name>
    <dbReference type="NCBI Taxonomy" id="15368"/>
    <lineage>
        <taxon>Eukaryota</taxon>
        <taxon>Viridiplantae</taxon>
        <taxon>Streptophyta</taxon>
        <taxon>Embryophyta</taxon>
        <taxon>Tracheophyta</taxon>
        <taxon>Spermatophyta</taxon>
        <taxon>Magnoliopsida</taxon>
        <taxon>Liliopsida</taxon>
        <taxon>Poales</taxon>
        <taxon>Poaceae</taxon>
        <taxon>BOP clade</taxon>
        <taxon>Pooideae</taxon>
        <taxon>Stipodae</taxon>
        <taxon>Brachypodieae</taxon>
        <taxon>Brachypodium</taxon>
    </lineage>
</organism>
<dbReference type="EnsemblPlants" id="KQJ96514">
    <property type="protein sequence ID" value="KQJ96514"/>
    <property type="gene ID" value="BRADI_3g23880v3"/>
</dbReference>
<proteinExistence type="predicted"/>
<feature type="compositionally biased region" description="Low complexity" evidence="1">
    <location>
        <begin position="164"/>
        <end position="174"/>
    </location>
</feature>
<dbReference type="STRING" id="15368.A0A0Q3Q4F1"/>
<dbReference type="EMBL" id="CM000882">
    <property type="protein sequence ID" value="KQJ96513.1"/>
    <property type="molecule type" value="Genomic_DNA"/>
</dbReference>
<dbReference type="RefSeq" id="XP_010236556.1">
    <property type="nucleotide sequence ID" value="XM_010238254.3"/>
</dbReference>
<keyword evidence="4" id="KW-1185">Reference proteome</keyword>
<dbReference type="EnsemblPlants" id="PNT67303">
    <property type="protein sequence ID" value="PNT67303"/>
    <property type="gene ID" value="BRADI_3g23880v3"/>
</dbReference>
<feature type="compositionally biased region" description="Polar residues" evidence="1">
    <location>
        <begin position="147"/>
        <end position="162"/>
    </location>
</feature>
<reference evidence="3" key="3">
    <citation type="submission" date="2018-08" db="UniProtKB">
        <authorList>
            <consortium name="EnsemblPlants"/>
        </authorList>
    </citation>
    <scope>IDENTIFICATION</scope>
    <source>
        <strain evidence="3">cv. Bd21</strain>
    </source>
</reference>
<evidence type="ECO:0000313" key="2">
    <source>
        <dbReference type="EMBL" id="KQJ96513.1"/>
    </source>
</evidence>
<name>A0A0Q3Q4F1_BRADI</name>
<dbReference type="EMBL" id="CM000882">
    <property type="protein sequence ID" value="PNT67303.1"/>
    <property type="molecule type" value="Genomic_DNA"/>
</dbReference>
<dbReference type="EMBL" id="CM000882">
    <property type="protein sequence ID" value="KQJ96515.1"/>
    <property type="molecule type" value="Genomic_DNA"/>
</dbReference>
<dbReference type="Gramene" id="KQJ96514">
    <property type="protein sequence ID" value="KQJ96514"/>
    <property type="gene ID" value="BRADI_3g23880v3"/>
</dbReference>
<reference evidence="2" key="2">
    <citation type="submission" date="2017-06" db="EMBL/GenBank/DDBJ databases">
        <title>WGS assembly of Brachypodium distachyon.</title>
        <authorList>
            <consortium name="The International Brachypodium Initiative"/>
            <person name="Lucas S."/>
            <person name="Harmon-Smith M."/>
            <person name="Lail K."/>
            <person name="Tice H."/>
            <person name="Grimwood J."/>
            <person name="Bruce D."/>
            <person name="Barry K."/>
            <person name="Shu S."/>
            <person name="Lindquist E."/>
            <person name="Wang M."/>
            <person name="Pitluck S."/>
            <person name="Vogel J.P."/>
            <person name="Garvin D.F."/>
            <person name="Mockler T.C."/>
            <person name="Schmutz J."/>
            <person name="Rokhsar D."/>
            <person name="Bevan M.W."/>
        </authorList>
    </citation>
    <scope>NUCLEOTIDE SEQUENCE</scope>
    <source>
        <strain evidence="2">Bd21</strain>
    </source>
</reference>
<dbReference type="AlphaFoldDB" id="A0A0Q3Q4F1"/>
<dbReference type="KEGG" id="bdi:100828903"/>
<dbReference type="Gramene" id="KQJ96515">
    <property type="protein sequence ID" value="KQJ96515"/>
    <property type="gene ID" value="BRADI_3g23880v3"/>
</dbReference>
<accession>A0A0Q3Q4F1</accession>
<evidence type="ECO:0000256" key="1">
    <source>
        <dbReference type="SAM" id="MobiDB-lite"/>
    </source>
</evidence>
<dbReference type="EnsemblPlants" id="KQJ96515">
    <property type="protein sequence ID" value="KQJ96515"/>
    <property type="gene ID" value="BRADI_3g23880v3"/>
</dbReference>
<feature type="region of interest" description="Disordered" evidence="1">
    <location>
        <begin position="66"/>
        <end position="97"/>
    </location>
</feature>
<sequence length="414" mass="43691">MEMVAAHLHHDFFLSPSPHHLAELRIDPPHSAIAFSTPGGADGTRKRRCLLPAASQRKKMLLELHPFDFTPSPSPPPLPRRSPATAPPMVSRVGSPASEFSFPSAHPWSGGGGGNIFAFAVTMPTTPSPTGSNVSAVSFVASPGHRTTPTGSTASGGLTFVTSPKKPTTPTGPTANGGFMFTPSPEQPLTPTGSTAVASLPSPKHARTGSTDSGGLAFFPSPIRHTSSPTSPAFVFTASRTVPPPMRKSIGNSKKRPRPQLDVVTARRRSLRERAVPQQVIQPPQKVAKTGVLITSEASRSSIRSGSSARPCCTFFTSPAKASNQDARKVFLEESRSSSPCGSLAWSRCTFAQSPARPSSAEKASKEEPEVEVSSVARECPMHNLPAACTGAEVVVRVTCTCGVQKEFCFDHCH</sequence>
<evidence type="ECO:0000313" key="4">
    <source>
        <dbReference type="Proteomes" id="UP000008810"/>
    </source>
</evidence>
<evidence type="ECO:0000313" key="3">
    <source>
        <dbReference type="EnsemblPlants" id="KQJ96513"/>
    </source>
</evidence>
<dbReference type="OrthoDB" id="693905at2759"/>
<dbReference type="Gramene" id="KQJ96513">
    <property type="protein sequence ID" value="KQJ96513"/>
    <property type="gene ID" value="BRADI_3g23880v3"/>
</dbReference>
<protein>
    <submittedName>
        <fullName evidence="2 3">Uncharacterized protein</fullName>
    </submittedName>
</protein>
<feature type="region of interest" description="Disordered" evidence="1">
    <location>
        <begin position="147"/>
        <end position="213"/>
    </location>
</feature>
<feature type="region of interest" description="Disordered" evidence="1">
    <location>
        <begin position="241"/>
        <end position="260"/>
    </location>
</feature>